<reference evidence="1" key="1">
    <citation type="submission" date="2014-11" db="EMBL/GenBank/DDBJ databases">
        <authorList>
            <person name="Amaro Gonzalez C."/>
        </authorList>
    </citation>
    <scope>NUCLEOTIDE SEQUENCE</scope>
</reference>
<proteinExistence type="predicted"/>
<protein>
    <submittedName>
        <fullName evidence="1">Uncharacterized protein</fullName>
    </submittedName>
</protein>
<accession>A0A0E9RL06</accession>
<evidence type="ECO:0000313" key="1">
    <source>
        <dbReference type="EMBL" id="JAH29033.1"/>
    </source>
</evidence>
<sequence>MKFLMRCKEEINYSAIRKTNTFPTEYILIIRQSLVHNKENIFNSPQPMFLTNALCS</sequence>
<dbReference type="EMBL" id="GBXM01079544">
    <property type="protein sequence ID" value="JAH29033.1"/>
    <property type="molecule type" value="Transcribed_RNA"/>
</dbReference>
<dbReference type="AlphaFoldDB" id="A0A0E9RL06"/>
<organism evidence="1">
    <name type="scientific">Anguilla anguilla</name>
    <name type="common">European freshwater eel</name>
    <name type="synonym">Muraena anguilla</name>
    <dbReference type="NCBI Taxonomy" id="7936"/>
    <lineage>
        <taxon>Eukaryota</taxon>
        <taxon>Metazoa</taxon>
        <taxon>Chordata</taxon>
        <taxon>Craniata</taxon>
        <taxon>Vertebrata</taxon>
        <taxon>Euteleostomi</taxon>
        <taxon>Actinopterygii</taxon>
        <taxon>Neopterygii</taxon>
        <taxon>Teleostei</taxon>
        <taxon>Anguilliformes</taxon>
        <taxon>Anguillidae</taxon>
        <taxon>Anguilla</taxon>
    </lineage>
</organism>
<name>A0A0E9RL06_ANGAN</name>
<reference evidence="1" key="2">
    <citation type="journal article" date="2015" name="Fish Shellfish Immunol.">
        <title>Early steps in the European eel (Anguilla anguilla)-Vibrio vulnificus interaction in the gills: Role of the RtxA13 toxin.</title>
        <authorList>
            <person name="Callol A."/>
            <person name="Pajuelo D."/>
            <person name="Ebbesson L."/>
            <person name="Teles M."/>
            <person name="MacKenzie S."/>
            <person name="Amaro C."/>
        </authorList>
    </citation>
    <scope>NUCLEOTIDE SEQUENCE</scope>
</reference>